<feature type="region of interest" description="Disordered" evidence="1">
    <location>
        <begin position="105"/>
        <end position="126"/>
    </location>
</feature>
<dbReference type="CDD" id="cd00590">
    <property type="entry name" value="RRM_SF"/>
    <property type="match status" value="1"/>
</dbReference>
<feature type="compositionally biased region" description="Basic residues" evidence="1">
    <location>
        <begin position="309"/>
        <end position="322"/>
    </location>
</feature>
<evidence type="ECO:0000313" key="2">
    <source>
        <dbReference type="EMBL" id="QPH16787.1"/>
    </source>
</evidence>
<feature type="region of interest" description="Disordered" evidence="1">
    <location>
        <begin position="236"/>
        <end position="322"/>
    </location>
</feature>
<sequence length="322" mass="34199">MASPASDFQKLITEARERKKNSALADRIFSRDRRQSAPSKSKPTAGGSLASRVGVKKQRAPTATEYNNARRASLPAGNVNGEWTHDLHDSVNRACAEGGPLSARITAPGASNSNTNGAAKNHSKRRSKLATALTKMDVEQVNVVSPPARAAIGMGITIRGLAGPYAVMGQNFAPGTTAADIESAMMPVGGELVSCTVVKTVPFLVVEMVFASREGGQRVIDTFNNKTADGRVIKMYPKVGGYKPPASQRNERNEPPADAPSGPKNTKTAHRDQVVDGSMGFPDLMNTDARNNSAGNSRLYSDKMVGGNRRGRGLQRGRGANR</sequence>
<dbReference type="EMBL" id="CP031390">
    <property type="protein sequence ID" value="QPH16787.1"/>
    <property type="molecule type" value="Genomic_DNA"/>
</dbReference>
<feature type="compositionally biased region" description="Polar residues" evidence="1">
    <location>
        <begin position="288"/>
        <end position="299"/>
    </location>
</feature>
<accession>A0A7U3SN01</accession>
<protein>
    <recommendedName>
        <fullName evidence="4">Pentatricopeptide repeat protein</fullName>
    </recommendedName>
</protein>
<proteinExistence type="predicted"/>
<evidence type="ECO:0000256" key="1">
    <source>
        <dbReference type="SAM" id="MobiDB-lite"/>
    </source>
</evidence>
<feature type="region of interest" description="Disordered" evidence="1">
    <location>
        <begin position="16"/>
        <end position="78"/>
    </location>
</feature>
<reference evidence="2 3" key="1">
    <citation type="journal article" date="2018" name="PLoS Genet.">
        <title>Repeat elements organise 3D genome structure and mediate transcription in the filamentous fungus Epichloe festucae.</title>
        <authorList>
            <person name="Winter D.J."/>
            <person name="Ganley A.R.D."/>
            <person name="Young C.A."/>
            <person name="Liachko I."/>
            <person name="Schardl C.L."/>
            <person name="Dupont P.Y."/>
            <person name="Berry D."/>
            <person name="Ram A."/>
            <person name="Scott B."/>
            <person name="Cox M.P."/>
        </authorList>
    </citation>
    <scope>NUCLEOTIDE SEQUENCE [LARGE SCALE GENOMIC DNA]</scope>
    <source>
        <strain evidence="2 3">Fl1</strain>
    </source>
</reference>
<name>A0A7U3SN01_EPIFF</name>
<evidence type="ECO:0000313" key="3">
    <source>
        <dbReference type="Proteomes" id="UP000594364"/>
    </source>
</evidence>
<evidence type="ECO:0008006" key="4">
    <source>
        <dbReference type="Google" id="ProtNLM"/>
    </source>
</evidence>
<dbReference type="AlphaFoldDB" id="A0A7U3SN01"/>
<dbReference type="Proteomes" id="UP000594364">
    <property type="component" value="Chromosome 6"/>
</dbReference>
<keyword evidence="3" id="KW-1185">Reference proteome</keyword>
<dbReference type="OrthoDB" id="5374349at2759"/>
<gene>
    <name evidence="2" type="ORF">C2857_001505</name>
</gene>
<organism evidence="2 3">
    <name type="scientific">Epichloe festucae (strain Fl1)</name>
    <dbReference type="NCBI Taxonomy" id="877507"/>
    <lineage>
        <taxon>Eukaryota</taxon>
        <taxon>Fungi</taxon>
        <taxon>Dikarya</taxon>
        <taxon>Ascomycota</taxon>
        <taxon>Pezizomycotina</taxon>
        <taxon>Sordariomycetes</taxon>
        <taxon>Hypocreomycetidae</taxon>
        <taxon>Hypocreales</taxon>
        <taxon>Clavicipitaceae</taxon>
        <taxon>Epichloe</taxon>
    </lineage>
</organism>
<feature type="compositionally biased region" description="Polar residues" evidence="1">
    <location>
        <begin position="109"/>
        <end position="118"/>
    </location>
</feature>